<accession>A0A453SK94</accession>
<feature type="region of interest" description="Disordered" evidence="1">
    <location>
        <begin position="27"/>
        <end position="48"/>
    </location>
</feature>
<keyword evidence="3" id="KW-1185">Reference proteome</keyword>
<reference evidence="2" key="3">
    <citation type="journal article" date="2017" name="Nature">
        <title>Genome sequence of the progenitor of the wheat D genome Aegilops tauschii.</title>
        <authorList>
            <person name="Luo M.C."/>
            <person name="Gu Y.Q."/>
            <person name="Puiu D."/>
            <person name="Wang H."/>
            <person name="Twardziok S.O."/>
            <person name="Deal K.R."/>
            <person name="Huo N."/>
            <person name="Zhu T."/>
            <person name="Wang L."/>
            <person name="Wang Y."/>
            <person name="McGuire P.E."/>
            <person name="Liu S."/>
            <person name="Long H."/>
            <person name="Ramasamy R.K."/>
            <person name="Rodriguez J.C."/>
            <person name="Van S.L."/>
            <person name="Yuan L."/>
            <person name="Wang Z."/>
            <person name="Xia Z."/>
            <person name="Xiao L."/>
            <person name="Anderson O.D."/>
            <person name="Ouyang S."/>
            <person name="Liang Y."/>
            <person name="Zimin A.V."/>
            <person name="Pertea G."/>
            <person name="Qi P."/>
            <person name="Bennetzen J.L."/>
            <person name="Dai X."/>
            <person name="Dawson M.W."/>
            <person name="Muller H.G."/>
            <person name="Kugler K."/>
            <person name="Rivarola-Duarte L."/>
            <person name="Spannagl M."/>
            <person name="Mayer K.F.X."/>
            <person name="Lu F.H."/>
            <person name="Bevan M.W."/>
            <person name="Leroy P."/>
            <person name="Li P."/>
            <person name="You F.M."/>
            <person name="Sun Q."/>
            <person name="Liu Z."/>
            <person name="Lyons E."/>
            <person name="Wicker T."/>
            <person name="Salzberg S.L."/>
            <person name="Devos K.M."/>
            <person name="Dvorak J."/>
        </authorList>
    </citation>
    <scope>NUCLEOTIDE SEQUENCE [LARGE SCALE GENOMIC DNA]</scope>
    <source>
        <strain evidence="2">cv. AL8/78</strain>
    </source>
</reference>
<dbReference type="AlphaFoldDB" id="A0A453SK94"/>
<organism evidence="2 3">
    <name type="scientific">Aegilops tauschii subsp. strangulata</name>
    <name type="common">Goatgrass</name>
    <dbReference type="NCBI Taxonomy" id="200361"/>
    <lineage>
        <taxon>Eukaryota</taxon>
        <taxon>Viridiplantae</taxon>
        <taxon>Streptophyta</taxon>
        <taxon>Embryophyta</taxon>
        <taxon>Tracheophyta</taxon>
        <taxon>Spermatophyta</taxon>
        <taxon>Magnoliopsida</taxon>
        <taxon>Liliopsida</taxon>
        <taxon>Poales</taxon>
        <taxon>Poaceae</taxon>
        <taxon>BOP clade</taxon>
        <taxon>Pooideae</taxon>
        <taxon>Triticodae</taxon>
        <taxon>Triticeae</taxon>
        <taxon>Triticinae</taxon>
        <taxon>Aegilops</taxon>
    </lineage>
</organism>
<name>A0A453SK94_AEGTS</name>
<evidence type="ECO:0000313" key="3">
    <source>
        <dbReference type="Proteomes" id="UP000015105"/>
    </source>
</evidence>
<proteinExistence type="predicted"/>
<dbReference type="Proteomes" id="UP000015105">
    <property type="component" value="Chromosome 7D"/>
</dbReference>
<reference evidence="2" key="4">
    <citation type="submission" date="2019-03" db="UniProtKB">
        <authorList>
            <consortium name="EnsemblPlants"/>
        </authorList>
    </citation>
    <scope>IDENTIFICATION</scope>
</reference>
<feature type="region of interest" description="Disordered" evidence="1">
    <location>
        <begin position="65"/>
        <end position="84"/>
    </location>
</feature>
<sequence>PFLSFADGGAPAAAPFHDDPFLSFADGGAPAADVQVSGGGDDGFPASPDPYAFCHDSAAAHPFGMPDSNGNGMHHEAPVLAGRR</sequence>
<dbReference type="STRING" id="200361.A0A453SK94"/>
<reference evidence="2" key="5">
    <citation type="journal article" date="2021" name="G3 (Bethesda)">
        <title>Aegilops tauschii genome assembly Aet v5.0 features greater sequence contiguity and improved annotation.</title>
        <authorList>
            <person name="Wang L."/>
            <person name="Zhu T."/>
            <person name="Rodriguez J.C."/>
            <person name="Deal K.R."/>
            <person name="Dubcovsky J."/>
            <person name="McGuire P.E."/>
            <person name="Lux T."/>
            <person name="Spannagl M."/>
            <person name="Mayer K.F.X."/>
            <person name="Baldrich P."/>
            <person name="Meyers B.C."/>
            <person name="Huo N."/>
            <person name="Gu Y.Q."/>
            <person name="Zhou H."/>
            <person name="Devos K.M."/>
            <person name="Bennetzen J.L."/>
            <person name="Unver T."/>
            <person name="Budak H."/>
            <person name="Gulick P.J."/>
            <person name="Galiba G."/>
            <person name="Kalapos B."/>
            <person name="Nelson D.R."/>
            <person name="Li P."/>
            <person name="You F.M."/>
            <person name="Luo M.C."/>
            <person name="Dvorak J."/>
        </authorList>
    </citation>
    <scope>NUCLEOTIDE SEQUENCE [LARGE SCALE GENOMIC DNA]</scope>
    <source>
        <strain evidence="2">cv. AL8/78</strain>
    </source>
</reference>
<reference evidence="3" key="1">
    <citation type="journal article" date="2014" name="Science">
        <title>Ancient hybridizations among the ancestral genomes of bread wheat.</title>
        <authorList>
            <consortium name="International Wheat Genome Sequencing Consortium,"/>
            <person name="Marcussen T."/>
            <person name="Sandve S.R."/>
            <person name="Heier L."/>
            <person name="Spannagl M."/>
            <person name="Pfeifer M."/>
            <person name="Jakobsen K.S."/>
            <person name="Wulff B.B."/>
            <person name="Steuernagel B."/>
            <person name="Mayer K.F."/>
            <person name="Olsen O.A."/>
        </authorList>
    </citation>
    <scope>NUCLEOTIDE SEQUENCE [LARGE SCALE GENOMIC DNA]</scope>
    <source>
        <strain evidence="3">cv. AL8/78</strain>
    </source>
</reference>
<dbReference type="Gramene" id="AET7Gv20968800.2">
    <property type="protein sequence ID" value="AET7Gv20968800.2"/>
    <property type="gene ID" value="AET7Gv20968800"/>
</dbReference>
<dbReference type="EnsemblPlants" id="AET7Gv20968800.2">
    <property type="protein sequence ID" value="AET7Gv20968800.2"/>
    <property type="gene ID" value="AET7Gv20968800"/>
</dbReference>
<evidence type="ECO:0000313" key="2">
    <source>
        <dbReference type="EnsemblPlants" id="AET7Gv20968800.2"/>
    </source>
</evidence>
<evidence type="ECO:0000256" key="1">
    <source>
        <dbReference type="SAM" id="MobiDB-lite"/>
    </source>
</evidence>
<protein>
    <submittedName>
        <fullName evidence="2">Uncharacterized protein</fullName>
    </submittedName>
</protein>
<reference evidence="3" key="2">
    <citation type="journal article" date="2017" name="Nat. Plants">
        <title>The Aegilops tauschii genome reveals multiple impacts of transposons.</title>
        <authorList>
            <person name="Zhao G."/>
            <person name="Zou C."/>
            <person name="Li K."/>
            <person name="Wang K."/>
            <person name="Li T."/>
            <person name="Gao L."/>
            <person name="Zhang X."/>
            <person name="Wang H."/>
            <person name="Yang Z."/>
            <person name="Liu X."/>
            <person name="Jiang W."/>
            <person name="Mao L."/>
            <person name="Kong X."/>
            <person name="Jiao Y."/>
            <person name="Jia J."/>
        </authorList>
    </citation>
    <scope>NUCLEOTIDE SEQUENCE [LARGE SCALE GENOMIC DNA]</scope>
    <source>
        <strain evidence="3">cv. AL8/78</strain>
    </source>
</reference>